<proteinExistence type="predicted"/>
<sequence>MNLPNLSLWLALLCTALISGLYYAYSCSVNPGLATLRDGEYLGAMQAINRAILNGLFFLSFFGSLIMLSVTSVWHYNTPRFAWLLAATAVYAIGSFAVTVIGNVPLNEALDGFDVHSASAGELREMRLRFENPWSVYHRIRSVATCISLALIATAAVLVTEDSQTVN</sequence>
<feature type="transmembrane region" description="Helical" evidence="1">
    <location>
        <begin position="81"/>
        <end position="101"/>
    </location>
</feature>
<evidence type="ECO:0000313" key="3">
    <source>
        <dbReference type="Proteomes" id="UP000244193"/>
    </source>
</evidence>
<dbReference type="InterPro" id="IPR013901">
    <property type="entry name" value="Anthrone_oxy"/>
</dbReference>
<feature type="transmembrane region" description="Helical" evidence="1">
    <location>
        <begin position="50"/>
        <end position="74"/>
    </location>
</feature>
<dbReference type="RefSeq" id="WP_108370030.1">
    <property type="nucleotide sequence ID" value="NZ_CP028811.1"/>
</dbReference>
<keyword evidence="3" id="KW-1185">Reference proteome</keyword>
<reference evidence="2 3" key="1">
    <citation type="submission" date="2018-04" db="EMBL/GenBank/DDBJ databases">
        <title>Genome sequencing of Flavobacterium sp. HYN0048.</title>
        <authorList>
            <person name="Yi H."/>
            <person name="Baek C."/>
        </authorList>
    </citation>
    <scope>NUCLEOTIDE SEQUENCE [LARGE SCALE GENOMIC DNA]</scope>
    <source>
        <strain evidence="2 3">HYN0048</strain>
    </source>
</reference>
<evidence type="ECO:0000256" key="1">
    <source>
        <dbReference type="SAM" id="Phobius"/>
    </source>
</evidence>
<dbReference type="Proteomes" id="UP000244193">
    <property type="component" value="Chromosome"/>
</dbReference>
<accession>A0A2S0RCN3</accession>
<gene>
    <name evidence="2" type="ORF">HYN48_04735</name>
</gene>
<dbReference type="KEGG" id="fmg:HYN48_04735"/>
<evidence type="ECO:0000313" key="2">
    <source>
        <dbReference type="EMBL" id="AWA29446.1"/>
    </source>
</evidence>
<name>A0A2S0RCN3_9FLAO</name>
<keyword evidence="1" id="KW-1133">Transmembrane helix</keyword>
<feature type="transmembrane region" description="Helical" evidence="1">
    <location>
        <begin position="140"/>
        <end position="159"/>
    </location>
</feature>
<protein>
    <submittedName>
        <fullName evidence="2">DUF1772 domain-containing protein</fullName>
    </submittedName>
</protein>
<organism evidence="2 3">
    <name type="scientific">Flavobacterium magnum</name>
    <dbReference type="NCBI Taxonomy" id="2162713"/>
    <lineage>
        <taxon>Bacteria</taxon>
        <taxon>Pseudomonadati</taxon>
        <taxon>Bacteroidota</taxon>
        <taxon>Flavobacteriia</taxon>
        <taxon>Flavobacteriales</taxon>
        <taxon>Flavobacteriaceae</taxon>
        <taxon>Flavobacterium</taxon>
    </lineage>
</organism>
<dbReference type="EMBL" id="CP028811">
    <property type="protein sequence ID" value="AWA29446.1"/>
    <property type="molecule type" value="Genomic_DNA"/>
</dbReference>
<dbReference type="Pfam" id="PF08592">
    <property type="entry name" value="Anthrone_oxy"/>
    <property type="match status" value="1"/>
</dbReference>
<keyword evidence="1" id="KW-0812">Transmembrane</keyword>
<dbReference type="OrthoDB" id="772592at2"/>
<keyword evidence="1" id="KW-0472">Membrane</keyword>
<dbReference type="AlphaFoldDB" id="A0A2S0RCN3"/>